<keyword evidence="8" id="KW-0963">Cytoplasm</keyword>
<dbReference type="PROSITE" id="PS00832">
    <property type="entry name" value="25A_SYNTH_1"/>
    <property type="match status" value="2"/>
</dbReference>
<dbReference type="FunFam" id="3.30.460.10:FF:000007">
    <property type="entry name" value="2'-5'-oligoadenylate synthetase 1"/>
    <property type="match status" value="3"/>
</dbReference>
<dbReference type="PANTHER" id="PTHR11258:SF4">
    <property type="entry name" value="2'-5'-OLIGOADENYLATE SYNTHASE 3"/>
    <property type="match status" value="1"/>
</dbReference>
<feature type="domain" description="2'-5'-oligoadenylate synthetase 1" evidence="26">
    <location>
        <begin position="162"/>
        <end position="342"/>
    </location>
</feature>
<dbReference type="GO" id="GO:0060339">
    <property type="term" value="P:negative regulation of type I interferon-mediated signaling pathway"/>
    <property type="evidence" value="ECO:0007669"/>
    <property type="project" value="Ensembl"/>
</dbReference>
<comment type="subcellular location">
    <subcellularLocation>
        <location evidence="4">Cytoplasm</location>
    </subcellularLocation>
    <subcellularLocation>
        <location evidence="3">Nucleus</location>
    </subcellularLocation>
</comment>
<keyword evidence="21" id="KW-0539">Nucleus</keyword>
<dbReference type="Pfam" id="PF10421">
    <property type="entry name" value="OAS1_C"/>
    <property type="match status" value="3"/>
</dbReference>
<dbReference type="CDD" id="cd05400">
    <property type="entry name" value="NT_2-5OAS_ClassI-CCAase"/>
    <property type="match status" value="3"/>
</dbReference>
<comment type="function">
    <text evidence="22">Interferon-induced, dsRNA-activated antiviral enzyme which plays a critical role in cellular innate antiviral response. In addition, it may also play a role in other cellular processes such as apoptosis, cell growth, differentiation and gene regulation. Synthesizes preferentially dimers of 2'-5'-oligoadenylates (2-5A) from ATP which then bind to the inactive monomeric form of ribonuclease L (RNase L) leading to its dimerization and subsequent activation. Activation of RNase L leads to degradation of cellular as well as viral RNA, resulting in the inhibition of protein synthesis, thus terminating viral replication. Can mediate the antiviral effect via the classical RNase L-dependent pathway or an alternative antiviral pathway independent of RNase L.</text>
</comment>
<dbReference type="GO" id="GO:0045071">
    <property type="term" value="P:negative regulation of viral genome replication"/>
    <property type="evidence" value="ECO:0007669"/>
    <property type="project" value="Ensembl"/>
</dbReference>
<evidence type="ECO:0000256" key="1">
    <source>
        <dbReference type="ARBA" id="ARBA00001112"/>
    </source>
</evidence>
<dbReference type="GO" id="GO:0039530">
    <property type="term" value="P:MDA-5 signaling pathway"/>
    <property type="evidence" value="ECO:0007669"/>
    <property type="project" value="Ensembl"/>
</dbReference>
<keyword evidence="9" id="KW-0399">Innate immunity</keyword>
<dbReference type="InterPro" id="IPR043519">
    <property type="entry name" value="NT_sf"/>
</dbReference>
<dbReference type="GO" id="GO:0046872">
    <property type="term" value="F:metal ion binding"/>
    <property type="evidence" value="ECO:0007669"/>
    <property type="project" value="UniProtKB-KW"/>
</dbReference>
<dbReference type="GO" id="GO:0071360">
    <property type="term" value="P:cellular response to exogenous dsRNA"/>
    <property type="evidence" value="ECO:0007669"/>
    <property type="project" value="Ensembl"/>
</dbReference>
<evidence type="ECO:0000313" key="28">
    <source>
        <dbReference type="Proteomes" id="UP000694564"/>
    </source>
</evidence>
<evidence type="ECO:0000256" key="11">
    <source>
        <dbReference type="ARBA" id="ARBA00022695"/>
    </source>
</evidence>
<keyword evidence="20" id="KW-0051">Antiviral defense</keyword>
<keyword evidence="13" id="KW-0677">Repeat</keyword>
<evidence type="ECO:0000256" key="9">
    <source>
        <dbReference type="ARBA" id="ARBA00022588"/>
    </source>
</evidence>
<organism evidence="27 28">
    <name type="scientific">Sciurus vulgaris</name>
    <name type="common">Eurasian red squirrel</name>
    <dbReference type="NCBI Taxonomy" id="55149"/>
    <lineage>
        <taxon>Eukaryota</taxon>
        <taxon>Metazoa</taxon>
        <taxon>Chordata</taxon>
        <taxon>Craniata</taxon>
        <taxon>Vertebrata</taxon>
        <taxon>Euteleostomi</taxon>
        <taxon>Mammalia</taxon>
        <taxon>Eutheria</taxon>
        <taxon>Euarchontoglires</taxon>
        <taxon>Glires</taxon>
        <taxon>Rodentia</taxon>
        <taxon>Sciuromorpha</taxon>
        <taxon>Sciuridae</taxon>
        <taxon>Sciurinae</taxon>
        <taxon>Sciurini</taxon>
        <taxon>Sciurus</taxon>
    </lineage>
</organism>
<dbReference type="GO" id="GO:0005524">
    <property type="term" value="F:ATP binding"/>
    <property type="evidence" value="ECO:0007669"/>
    <property type="project" value="UniProtKB-KW"/>
</dbReference>
<dbReference type="FunFam" id="1.10.1410.20:FF:000001">
    <property type="entry name" value="2'-5'-oligoadenylate synthetase 1"/>
    <property type="match status" value="1"/>
</dbReference>
<dbReference type="Gene3D" id="3.30.460.10">
    <property type="entry name" value="Beta Polymerase, domain 2"/>
    <property type="match status" value="3"/>
</dbReference>
<evidence type="ECO:0000256" key="19">
    <source>
        <dbReference type="ARBA" id="ARBA00022990"/>
    </source>
</evidence>
<dbReference type="GO" id="GO:0042742">
    <property type="term" value="P:defense response to bacterium"/>
    <property type="evidence" value="ECO:0007669"/>
    <property type="project" value="Ensembl"/>
</dbReference>
<evidence type="ECO:0000256" key="4">
    <source>
        <dbReference type="ARBA" id="ARBA00004496"/>
    </source>
</evidence>
<feature type="domain" description="2'-5'-oligoadenylate synthetase 1" evidence="26">
    <location>
        <begin position="904"/>
        <end position="1083"/>
    </location>
</feature>
<evidence type="ECO:0000256" key="16">
    <source>
        <dbReference type="ARBA" id="ARBA00022842"/>
    </source>
</evidence>
<dbReference type="SUPFAM" id="SSF81301">
    <property type="entry name" value="Nucleotidyltransferase"/>
    <property type="match status" value="3"/>
</dbReference>
<comment type="cofactor">
    <cofactor evidence="2">
        <name>Mg(2+)</name>
        <dbReference type="ChEBI" id="CHEBI:18420"/>
    </cofactor>
</comment>
<dbReference type="Pfam" id="PF01909">
    <property type="entry name" value="NTP_transf_2"/>
    <property type="match status" value="1"/>
</dbReference>
<evidence type="ECO:0000256" key="8">
    <source>
        <dbReference type="ARBA" id="ARBA00022490"/>
    </source>
</evidence>
<dbReference type="InterPro" id="IPR006116">
    <property type="entry name" value="NT_2-5OAS_ClassI-CCAase"/>
</dbReference>
<dbReference type="PROSITE" id="PS00833">
    <property type="entry name" value="25A_SYNTH_2"/>
    <property type="match status" value="2"/>
</dbReference>
<dbReference type="GO" id="GO:2000342">
    <property type="term" value="P:negative regulation of chemokine (C-X-C motif) ligand 2 production"/>
    <property type="evidence" value="ECO:0007669"/>
    <property type="project" value="Ensembl"/>
</dbReference>
<dbReference type="GO" id="GO:0071659">
    <property type="term" value="P:negative regulation of IP-10 production"/>
    <property type="evidence" value="ECO:0007669"/>
    <property type="project" value="Ensembl"/>
</dbReference>
<evidence type="ECO:0000256" key="10">
    <source>
        <dbReference type="ARBA" id="ARBA00022679"/>
    </source>
</evidence>
<dbReference type="GO" id="GO:0005654">
    <property type="term" value="C:nucleoplasm"/>
    <property type="evidence" value="ECO:0007669"/>
    <property type="project" value="Ensembl"/>
</dbReference>
<evidence type="ECO:0000259" key="25">
    <source>
        <dbReference type="Pfam" id="PF01909"/>
    </source>
</evidence>
<sequence length="1084" mass="120147">DVYGTAAAALDSLVARRLQPSPEFVGAARRALGALDAALRERGGRRGGAGPALRVRRTVKEGAYGRGTALRGGCDSELVIFLDCFESYQDQRARHVEILREIRALLDAWWPGSMPGLRLQRPQQNAAGVLQFQMASDDRENWMDVTLVPAFDVLGKLSSGLKPKPAVYTTLLDSGGGAGEHAACFAELRRNFVNTRPVKLKNLILLVKHWFRQGFQEAARGSPLPPVYALELLTIFAWEQGCGKDAFSLAQGLRTVLGLIQRHRQLCVFWTVNYGFEDPVVGTFLRGQLGRPRPVILDPADPTWDVGSGTAWNWDVLAQEAQTCYHHPCFLEASGSPVQPWEGPGLPRAGHSDLGHPVLRDPDQEIPGDIRSLDAVRPKAQIRQPPGPTPDPGGRASAARPALGGASALSQVPAKELNRFVQDHLTPSPQFQEQVKRAIDATLRCLRETCAYKPSRVIKGGSFGRGTSLRGGCDAELILFLNCFSDFKDQGPRQAEIVKAMRTQVESWWRDPVPGLRLTLPEQNAPSALHFRLVSADPESWVDVSLLPAFDAVGQLGSDAKPQPQVYRTLLNSGGRDGEHAACFAQLRRDFVNRSPPKLKNLILLVKHWYRHVAAQNEEQAAHTSLPPAYALELLTIFAWEQGCNSHSFYMAQGLRTILGLVRQYQDQCVYWTDYYGIEDPVLRTHLLGQLRKPRPLILDPADPTWNVGQGSWELLAQSAAALETQACLMGGDGTPVQPWDVLPALLHQTPAGDLDKFISQFLQPNRHFLTQVNKAVDAICSFLRENCFRNSPIKVLKVVKGGSSAKGTALRGRSDADLVVFLSCFQQFTDQGNKRAEIISEIRAQLEACQQKQQFEVKFEISKWENPRVLSFSLTSQTMLDHSVDFDVLPAFDALGQLAAGSRPSPQVYADLIRSCHSAGEFSTCFTELQRDFVVSRPTKLKSLIRLVKHWYRQGHKTPKGKGPLPPQHGLELLTVYAWEQGGRDPQFSMAQGFRTVLELIRQYRQLRVYWTVNYGAEDRTVGDFLRLQLQRPRPVILDPADPTGNLGHSARWDLLAKEAEACASALCCVDGDGRAVRPWPVP</sequence>
<evidence type="ECO:0000256" key="20">
    <source>
        <dbReference type="ARBA" id="ARBA00023118"/>
    </source>
</evidence>
<gene>
    <name evidence="27" type="primary">OAS3</name>
</gene>
<dbReference type="InterPro" id="IPR006117">
    <property type="entry name" value="2-5OAS_C_CS"/>
</dbReference>
<evidence type="ECO:0000256" key="21">
    <source>
        <dbReference type="ARBA" id="ARBA00023242"/>
    </source>
</evidence>
<keyword evidence="16" id="KW-0460">Magnesium</keyword>
<evidence type="ECO:0000313" key="27">
    <source>
        <dbReference type="Ensembl" id="ENSSVLP00005019148.1"/>
    </source>
</evidence>
<dbReference type="AlphaFoldDB" id="A0A8D2D3T5"/>
<dbReference type="GO" id="GO:0005886">
    <property type="term" value="C:plasma membrane"/>
    <property type="evidence" value="ECO:0007669"/>
    <property type="project" value="Ensembl"/>
</dbReference>
<reference evidence="27" key="1">
    <citation type="submission" date="2025-08" db="UniProtKB">
        <authorList>
            <consortium name="Ensembl"/>
        </authorList>
    </citation>
    <scope>IDENTIFICATION</scope>
</reference>
<dbReference type="GO" id="GO:0032728">
    <property type="term" value="P:positive regulation of interferon-beta production"/>
    <property type="evidence" value="ECO:0007669"/>
    <property type="project" value="Ensembl"/>
</dbReference>
<dbReference type="FunFam" id="1.10.1410.20:FF:000002">
    <property type="entry name" value="2'-5'-oligoadenylate synthetase 3"/>
    <property type="match status" value="2"/>
</dbReference>
<protein>
    <recommendedName>
        <fullName evidence="23">2'-5'-oligoadenylate synthase 3</fullName>
        <ecNumber evidence="7">2.7.7.84</ecNumber>
    </recommendedName>
</protein>
<evidence type="ECO:0000256" key="14">
    <source>
        <dbReference type="ARBA" id="ARBA00022741"/>
    </source>
</evidence>
<feature type="region of interest" description="Disordered" evidence="24">
    <location>
        <begin position="361"/>
        <end position="408"/>
    </location>
</feature>
<keyword evidence="11" id="KW-0548">Nucleotidyltransferase</keyword>
<comment type="subunit">
    <text evidence="6">Monomer.</text>
</comment>
<dbReference type="Ensembl" id="ENSSVLT00005021328.1">
    <property type="protein sequence ID" value="ENSSVLP00005019148.1"/>
    <property type="gene ID" value="ENSSVLG00005015222.1"/>
</dbReference>
<keyword evidence="28" id="KW-1185">Reference proteome</keyword>
<dbReference type="GeneTree" id="ENSGT00510000046406"/>
<dbReference type="GO" id="GO:0005829">
    <property type="term" value="C:cytosol"/>
    <property type="evidence" value="ECO:0007669"/>
    <property type="project" value="Ensembl"/>
</dbReference>
<feature type="domain" description="Polymerase nucleotidyl transferase" evidence="25">
    <location>
        <begin position="780"/>
        <end position="852"/>
    </location>
</feature>
<evidence type="ECO:0000256" key="2">
    <source>
        <dbReference type="ARBA" id="ARBA00001946"/>
    </source>
</evidence>
<dbReference type="Proteomes" id="UP000694564">
    <property type="component" value="Chromosome 8"/>
</dbReference>
<evidence type="ECO:0000256" key="17">
    <source>
        <dbReference type="ARBA" id="ARBA00022859"/>
    </source>
</evidence>
<evidence type="ECO:0000256" key="7">
    <source>
        <dbReference type="ARBA" id="ARBA00012577"/>
    </source>
</evidence>
<reference evidence="27" key="2">
    <citation type="submission" date="2025-09" db="UniProtKB">
        <authorList>
            <consortium name="Ensembl"/>
        </authorList>
    </citation>
    <scope>IDENTIFICATION</scope>
</reference>
<dbReference type="GO" id="GO:0039529">
    <property type="term" value="P:RIG-I signaling pathway"/>
    <property type="evidence" value="ECO:0007669"/>
    <property type="project" value="Ensembl"/>
</dbReference>
<evidence type="ECO:0000259" key="26">
    <source>
        <dbReference type="Pfam" id="PF10421"/>
    </source>
</evidence>
<keyword evidence="17" id="KW-0391">Immunity</keyword>
<accession>A0A8D2D3T5</accession>
<proteinExistence type="inferred from homology"/>
<keyword evidence="12" id="KW-0479">Metal-binding</keyword>
<comment type="catalytic activity">
    <reaction evidence="1">
        <text>3 ATP = 5'-triphosphoadenylyl-(2'-&gt;5')-adenylyl-(2'-&gt;5')-adenosine + 2 diphosphate</text>
        <dbReference type="Rhea" id="RHEA:34407"/>
        <dbReference type="ChEBI" id="CHEBI:30616"/>
        <dbReference type="ChEBI" id="CHEBI:33019"/>
        <dbReference type="ChEBI" id="CHEBI:67143"/>
        <dbReference type="EC" id="2.7.7.84"/>
    </reaction>
</comment>
<dbReference type="GO" id="GO:0032760">
    <property type="term" value="P:positive regulation of tumor necrosis factor production"/>
    <property type="evidence" value="ECO:0007669"/>
    <property type="project" value="Ensembl"/>
</dbReference>
<evidence type="ECO:0000256" key="12">
    <source>
        <dbReference type="ARBA" id="ARBA00022723"/>
    </source>
</evidence>
<evidence type="ECO:0000256" key="24">
    <source>
        <dbReference type="SAM" id="MobiDB-lite"/>
    </source>
</evidence>
<dbReference type="GO" id="GO:0071650">
    <property type="term" value="P:negative regulation of chemokine (C-C motif) ligand 5 production"/>
    <property type="evidence" value="ECO:0007669"/>
    <property type="project" value="Ensembl"/>
</dbReference>
<evidence type="ECO:0000256" key="6">
    <source>
        <dbReference type="ARBA" id="ARBA00011245"/>
    </source>
</evidence>
<dbReference type="OrthoDB" id="1885901at2759"/>
<keyword evidence="10" id="KW-0808">Transferase</keyword>
<evidence type="ECO:0000256" key="18">
    <source>
        <dbReference type="ARBA" id="ARBA00022884"/>
    </source>
</evidence>
<dbReference type="InterPro" id="IPR002934">
    <property type="entry name" value="Polymerase_NTP_transf_dom"/>
</dbReference>
<keyword evidence="18" id="KW-0694">RNA-binding</keyword>
<dbReference type="PANTHER" id="PTHR11258">
    <property type="entry name" value="2-5 OLIGOADENYLATE SYNTHETASE"/>
    <property type="match status" value="1"/>
</dbReference>
<dbReference type="Gene3D" id="1.10.1410.20">
    <property type="entry name" value="2'-5'-oligoadenylate synthetase 1, domain 2"/>
    <property type="match status" value="3"/>
</dbReference>
<dbReference type="GO" id="GO:0045087">
    <property type="term" value="P:innate immune response"/>
    <property type="evidence" value="ECO:0007669"/>
    <property type="project" value="UniProtKB-KW"/>
</dbReference>
<comment type="similarity">
    <text evidence="5">Belongs to the 2-5A synthase family.</text>
</comment>
<dbReference type="EC" id="2.7.7.84" evidence="7"/>
<evidence type="ECO:0000256" key="23">
    <source>
        <dbReference type="ARBA" id="ARBA00073373"/>
    </source>
</evidence>
<name>A0A8D2D3T5_SCIVU</name>
<evidence type="ECO:0000256" key="5">
    <source>
        <dbReference type="ARBA" id="ARBA00009526"/>
    </source>
</evidence>
<keyword evidence="14" id="KW-0547">Nucleotide-binding</keyword>
<feature type="domain" description="2'-5'-oligoadenylate synthetase 1" evidence="26">
    <location>
        <begin position="561"/>
        <end position="744"/>
    </location>
</feature>
<dbReference type="GO" id="GO:0035395">
    <property type="term" value="P:negative regulation of chemokine (C-X-C motif) ligand 9 production"/>
    <property type="evidence" value="ECO:0007669"/>
    <property type="project" value="Ensembl"/>
</dbReference>
<dbReference type="GO" id="GO:0003725">
    <property type="term" value="F:double-stranded RNA binding"/>
    <property type="evidence" value="ECO:0007669"/>
    <property type="project" value="Ensembl"/>
</dbReference>
<dbReference type="GO" id="GO:0051607">
    <property type="term" value="P:defense response to virus"/>
    <property type="evidence" value="ECO:0007669"/>
    <property type="project" value="UniProtKB-KW"/>
</dbReference>
<evidence type="ECO:0000256" key="22">
    <source>
        <dbReference type="ARBA" id="ARBA00057356"/>
    </source>
</evidence>
<dbReference type="InterPro" id="IPR043518">
    <property type="entry name" value="2-5OAS_N_CS"/>
</dbReference>
<dbReference type="SUPFAM" id="SSF81631">
    <property type="entry name" value="PAP/OAS1 substrate-binding domain"/>
    <property type="match status" value="3"/>
</dbReference>
<dbReference type="GO" id="GO:0001730">
    <property type="term" value="F:2'-5'-oligoadenylate synthetase activity"/>
    <property type="evidence" value="ECO:0007669"/>
    <property type="project" value="UniProtKB-EC"/>
</dbReference>
<evidence type="ECO:0000256" key="3">
    <source>
        <dbReference type="ARBA" id="ARBA00004123"/>
    </source>
</evidence>
<evidence type="ECO:0000256" key="15">
    <source>
        <dbReference type="ARBA" id="ARBA00022840"/>
    </source>
</evidence>
<dbReference type="GO" id="GO:0071639">
    <property type="term" value="P:positive regulation of monocyte chemotactic protein-1 production"/>
    <property type="evidence" value="ECO:0007669"/>
    <property type="project" value="Ensembl"/>
</dbReference>
<dbReference type="InterPro" id="IPR018952">
    <property type="entry name" value="2-5-oligoAdlate_synth_1_dom2/C"/>
</dbReference>
<dbReference type="PROSITE" id="PS50152">
    <property type="entry name" value="25A_SYNTH_3"/>
    <property type="match status" value="3"/>
</dbReference>
<evidence type="ECO:0000256" key="13">
    <source>
        <dbReference type="ARBA" id="ARBA00022737"/>
    </source>
</evidence>
<keyword evidence="15" id="KW-0067">ATP-binding</keyword>
<keyword evidence="19" id="KW-0007">Acetylation</keyword>